<dbReference type="Proteomes" id="UP000324222">
    <property type="component" value="Unassembled WGS sequence"/>
</dbReference>
<dbReference type="EMBL" id="VSRR010070965">
    <property type="protein sequence ID" value="MPC86264.1"/>
    <property type="molecule type" value="Genomic_DNA"/>
</dbReference>
<organism evidence="2 3">
    <name type="scientific">Portunus trituberculatus</name>
    <name type="common">Swimming crab</name>
    <name type="synonym">Neptunus trituberculatus</name>
    <dbReference type="NCBI Taxonomy" id="210409"/>
    <lineage>
        <taxon>Eukaryota</taxon>
        <taxon>Metazoa</taxon>
        <taxon>Ecdysozoa</taxon>
        <taxon>Arthropoda</taxon>
        <taxon>Crustacea</taxon>
        <taxon>Multicrustacea</taxon>
        <taxon>Malacostraca</taxon>
        <taxon>Eumalacostraca</taxon>
        <taxon>Eucarida</taxon>
        <taxon>Decapoda</taxon>
        <taxon>Pleocyemata</taxon>
        <taxon>Brachyura</taxon>
        <taxon>Eubrachyura</taxon>
        <taxon>Portunoidea</taxon>
        <taxon>Portunidae</taxon>
        <taxon>Portuninae</taxon>
        <taxon>Portunus</taxon>
    </lineage>
</organism>
<evidence type="ECO:0000313" key="2">
    <source>
        <dbReference type="EMBL" id="MPC86264.1"/>
    </source>
</evidence>
<name>A0A5B7J1A6_PORTR</name>
<feature type="compositionally biased region" description="Basic and acidic residues" evidence="1">
    <location>
        <begin position="25"/>
        <end position="36"/>
    </location>
</feature>
<evidence type="ECO:0000313" key="3">
    <source>
        <dbReference type="Proteomes" id="UP000324222"/>
    </source>
</evidence>
<accession>A0A5B7J1A6</accession>
<feature type="compositionally biased region" description="Polar residues" evidence="1">
    <location>
        <begin position="1"/>
        <end position="12"/>
    </location>
</feature>
<protein>
    <submittedName>
        <fullName evidence="2">Uncharacterized protein</fullName>
    </submittedName>
</protein>
<sequence length="64" mass="7239">MKAGSHHTSSDPSKCMRSFSFSTPHKTDERSSDKSPKRLTMRTEAFVMQRFDDASLAFTESPEP</sequence>
<proteinExistence type="predicted"/>
<feature type="region of interest" description="Disordered" evidence="1">
    <location>
        <begin position="1"/>
        <end position="42"/>
    </location>
</feature>
<keyword evidence="3" id="KW-1185">Reference proteome</keyword>
<comment type="caution">
    <text evidence="2">The sequence shown here is derived from an EMBL/GenBank/DDBJ whole genome shotgun (WGS) entry which is preliminary data.</text>
</comment>
<gene>
    <name evidence="2" type="ORF">E2C01_081087</name>
</gene>
<reference evidence="2 3" key="1">
    <citation type="submission" date="2019-05" db="EMBL/GenBank/DDBJ databases">
        <title>Another draft genome of Portunus trituberculatus and its Hox gene families provides insights of decapod evolution.</title>
        <authorList>
            <person name="Jeong J.-H."/>
            <person name="Song I."/>
            <person name="Kim S."/>
            <person name="Choi T."/>
            <person name="Kim D."/>
            <person name="Ryu S."/>
            <person name="Kim W."/>
        </authorList>
    </citation>
    <scope>NUCLEOTIDE SEQUENCE [LARGE SCALE GENOMIC DNA]</scope>
    <source>
        <tissue evidence="2">Muscle</tissue>
    </source>
</reference>
<dbReference type="AlphaFoldDB" id="A0A5B7J1A6"/>
<evidence type="ECO:0000256" key="1">
    <source>
        <dbReference type="SAM" id="MobiDB-lite"/>
    </source>
</evidence>